<dbReference type="InterPro" id="IPR002549">
    <property type="entry name" value="AI-2E-like"/>
</dbReference>
<organism evidence="10 11">
    <name type="scientific">Egibacter rhizosphaerae</name>
    <dbReference type="NCBI Taxonomy" id="1670831"/>
    <lineage>
        <taxon>Bacteria</taxon>
        <taxon>Bacillati</taxon>
        <taxon>Actinomycetota</taxon>
        <taxon>Nitriliruptoria</taxon>
        <taxon>Egibacterales</taxon>
        <taxon>Egibacteraceae</taxon>
        <taxon>Egibacter</taxon>
    </lineage>
</organism>
<feature type="transmembrane region" description="Helical" evidence="9">
    <location>
        <begin position="183"/>
        <end position="205"/>
    </location>
</feature>
<feature type="transmembrane region" description="Helical" evidence="9">
    <location>
        <begin position="49"/>
        <end position="66"/>
    </location>
</feature>
<feature type="transmembrane region" description="Helical" evidence="9">
    <location>
        <begin position="339"/>
        <end position="366"/>
    </location>
</feature>
<feature type="transmembrane region" description="Helical" evidence="9">
    <location>
        <begin position="72"/>
        <end position="93"/>
    </location>
</feature>
<evidence type="ECO:0000256" key="1">
    <source>
        <dbReference type="ARBA" id="ARBA00004651"/>
    </source>
</evidence>
<evidence type="ECO:0000313" key="11">
    <source>
        <dbReference type="Proteomes" id="UP000291469"/>
    </source>
</evidence>
<dbReference type="AlphaFoldDB" id="A0A411YBR3"/>
<dbReference type="EMBL" id="CP036402">
    <property type="protein sequence ID" value="QBI18693.1"/>
    <property type="molecule type" value="Genomic_DNA"/>
</dbReference>
<evidence type="ECO:0000256" key="9">
    <source>
        <dbReference type="SAM" id="Phobius"/>
    </source>
</evidence>
<proteinExistence type="inferred from homology"/>
<evidence type="ECO:0000256" key="4">
    <source>
        <dbReference type="ARBA" id="ARBA00022475"/>
    </source>
</evidence>
<evidence type="ECO:0000313" key="10">
    <source>
        <dbReference type="EMBL" id="QBI18693.1"/>
    </source>
</evidence>
<name>A0A411YBR3_9ACTN</name>
<dbReference type="GO" id="GO:0055085">
    <property type="term" value="P:transmembrane transport"/>
    <property type="evidence" value="ECO:0007669"/>
    <property type="project" value="TreeGrafter"/>
</dbReference>
<keyword evidence="3" id="KW-0813">Transport</keyword>
<evidence type="ECO:0000256" key="7">
    <source>
        <dbReference type="ARBA" id="ARBA00023136"/>
    </source>
</evidence>
<accession>A0A411YBR3</accession>
<comment type="subcellular location">
    <subcellularLocation>
        <location evidence="1">Cell membrane</location>
        <topology evidence="1">Multi-pass membrane protein</topology>
    </subcellularLocation>
</comment>
<dbReference type="Proteomes" id="UP000291469">
    <property type="component" value="Chromosome"/>
</dbReference>
<dbReference type="PANTHER" id="PTHR21716:SF53">
    <property type="entry name" value="PERMEASE PERM-RELATED"/>
    <property type="match status" value="1"/>
</dbReference>
<feature type="region of interest" description="Disordered" evidence="8">
    <location>
        <begin position="1"/>
        <end position="36"/>
    </location>
</feature>
<feature type="transmembrane region" description="Helical" evidence="9">
    <location>
        <begin position="271"/>
        <end position="295"/>
    </location>
</feature>
<keyword evidence="11" id="KW-1185">Reference proteome</keyword>
<evidence type="ECO:0000256" key="5">
    <source>
        <dbReference type="ARBA" id="ARBA00022692"/>
    </source>
</evidence>
<feature type="transmembrane region" description="Helical" evidence="9">
    <location>
        <begin position="302"/>
        <end position="319"/>
    </location>
</feature>
<protein>
    <submittedName>
        <fullName evidence="10">AI-2E family transporter</fullName>
    </submittedName>
</protein>
<gene>
    <name evidence="10" type="ORF">ER308_03385</name>
</gene>
<sequence>MTYRTGSGAARGLSDPPRARRDPRVGGHVKPGSTNAGVQPRLWKAGRTGWALVGIAAALVVAWLVLAELAVVVVPLVLALFPATLLVPVADWLKRRRAPAALAALLALLGGLALIGLVVGLMVPLVAMELPELTESASEGLGELQQFLDEQFGLEIGGISELIDEGAQLLGEAGDVAAQGMQAAAMAVETIAGMLIMLVILFFYLKDGRRLARSLTRTAPSHLRPAFREIGGRAWTTLTAYFRGQLLVALVDAVFIGLGLLLLGVPLALPLAVLIFFGGLFPVVGAIATGALAVLVALADGGLVTGLIVLGLILAVQQLEANVLQPYVLGQAISLHPMMVLLAITAGAIAANVLGAFLAVPAAAIIARAIDYLREETQTEAPGASGQSQQPS</sequence>
<dbReference type="PANTHER" id="PTHR21716">
    <property type="entry name" value="TRANSMEMBRANE PROTEIN"/>
    <property type="match status" value="1"/>
</dbReference>
<feature type="transmembrane region" description="Helical" evidence="9">
    <location>
        <begin position="100"/>
        <end position="123"/>
    </location>
</feature>
<evidence type="ECO:0000256" key="2">
    <source>
        <dbReference type="ARBA" id="ARBA00009773"/>
    </source>
</evidence>
<keyword evidence="4" id="KW-1003">Cell membrane</keyword>
<keyword evidence="5 9" id="KW-0812">Transmembrane</keyword>
<dbReference type="GO" id="GO:0005886">
    <property type="term" value="C:plasma membrane"/>
    <property type="evidence" value="ECO:0007669"/>
    <property type="project" value="UniProtKB-SubCell"/>
</dbReference>
<evidence type="ECO:0000256" key="3">
    <source>
        <dbReference type="ARBA" id="ARBA00022448"/>
    </source>
</evidence>
<feature type="transmembrane region" description="Helical" evidence="9">
    <location>
        <begin position="246"/>
        <end position="265"/>
    </location>
</feature>
<dbReference type="OrthoDB" id="9784366at2"/>
<comment type="similarity">
    <text evidence="2">Belongs to the autoinducer-2 exporter (AI-2E) (TC 2.A.86) family.</text>
</comment>
<dbReference type="Pfam" id="PF01594">
    <property type="entry name" value="AI-2E_transport"/>
    <property type="match status" value="1"/>
</dbReference>
<evidence type="ECO:0000256" key="6">
    <source>
        <dbReference type="ARBA" id="ARBA00022989"/>
    </source>
</evidence>
<keyword evidence="7 9" id="KW-0472">Membrane</keyword>
<keyword evidence="6 9" id="KW-1133">Transmembrane helix</keyword>
<evidence type="ECO:0000256" key="8">
    <source>
        <dbReference type="SAM" id="MobiDB-lite"/>
    </source>
</evidence>
<reference evidence="10 11" key="1">
    <citation type="submission" date="2019-01" db="EMBL/GenBank/DDBJ databases">
        <title>Egibacter rhizosphaerae EGI 80759T.</title>
        <authorList>
            <person name="Chen D.-D."/>
            <person name="Tian Y."/>
            <person name="Jiao J.-Y."/>
            <person name="Zhang X.-T."/>
            <person name="Zhang Y.-G."/>
            <person name="Zhang Y."/>
            <person name="Xiao M."/>
            <person name="Shu W.-S."/>
            <person name="Li W.-J."/>
        </authorList>
    </citation>
    <scope>NUCLEOTIDE SEQUENCE [LARGE SCALE GENOMIC DNA]</scope>
    <source>
        <strain evidence="10 11">EGI 80759</strain>
    </source>
</reference>
<dbReference type="KEGG" id="erz:ER308_03385"/>